<dbReference type="PANTHER" id="PTHR36838">
    <property type="entry name" value="AUXIN EFFLUX CARRIER FAMILY PROTEIN"/>
    <property type="match status" value="1"/>
</dbReference>
<dbReference type="Gene3D" id="1.20.1530.20">
    <property type="match status" value="2"/>
</dbReference>
<dbReference type="OrthoDB" id="9810457at2"/>
<keyword evidence="10" id="KW-1185">Reference proteome</keyword>
<proteinExistence type="inferred from homology"/>
<name>A0A1G5RGN1_9RHOB</name>
<feature type="transmembrane region" description="Helical" evidence="8">
    <location>
        <begin position="197"/>
        <end position="217"/>
    </location>
</feature>
<feature type="transmembrane region" description="Helical" evidence="8">
    <location>
        <begin position="229"/>
        <end position="248"/>
    </location>
</feature>
<feature type="transmembrane region" description="Helical" evidence="8">
    <location>
        <begin position="286"/>
        <end position="306"/>
    </location>
</feature>
<reference evidence="9 10" key="1">
    <citation type="submission" date="2016-10" db="EMBL/GenBank/DDBJ databases">
        <authorList>
            <person name="de Groot N.N."/>
        </authorList>
    </citation>
    <scope>NUCLEOTIDE SEQUENCE [LARGE SCALE GENOMIC DNA]</scope>
    <source>
        <strain evidence="9 10">U95</strain>
    </source>
</reference>
<comment type="subcellular location">
    <subcellularLocation>
        <location evidence="1">Cell membrane</location>
        <topology evidence="1">Multi-pass membrane protein</topology>
    </subcellularLocation>
</comment>
<dbReference type="RefSeq" id="WP_090221039.1">
    <property type="nucleotide sequence ID" value="NZ_CANLDO010000028.1"/>
</dbReference>
<feature type="transmembrane region" description="Helical" evidence="8">
    <location>
        <begin position="43"/>
        <end position="62"/>
    </location>
</feature>
<evidence type="ECO:0000256" key="3">
    <source>
        <dbReference type="ARBA" id="ARBA00022448"/>
    </source>
</evidence>
<evidence type="ECO:0000256" key="2">
    <source>
        <dbReference type="ARBA" id="ARBA00010145"/>
    </source>
</evidence>
<keyword evidence="3" id="KW-0813">Transport</keyword>
<evidence type="ECO:0000313" key="9">
    <source>
        <dbReference type="EMBL" id="SCZ73156.1"/>
    </source>
</evidence>
<evidence type="ECO:0000256" key="6">
    <source>
        <dbReference type="ARBA" id="ARBA00022989"/>
    </source>
</evidence>
<evidence type="ECO:0000256" key="5">
    <source>
        <dbReference type="ARBA" id="ARBA00022692"/>
    </source>
</evidence>
<dbReference type="STRING" id="1156985.SAMN04488118_11635"/>
<feature type="transmembrane region" description="Helical" evidence="8">
    <location>
        <begin position="96"/>
        <end position="115"/>
    </location>
</feature>
<keyword evidence="7 8" id="KW-0472">Membrane</keyword>
<dbReference type="GO" id="GO:0055085">
    <property type="term" value="P:transmembrane transport"/>
    <property type="evidence" value="ECO:0007669"/>
    <property type="project" value="InterPro"/>
</dbReference>
<feature type="transmembrane region" description="Helical" evidence="8">
    <location>
        <begin position="6"/>
        <end position="23"/>
    </location>
</feature>
<evidence type="ECO:0000256" key="4">
    <source>
        <dbReference type="ARBA" id="ARBA00022475"/>
    </source>
</evidence>
<feature type="transmembrane region" description="Helical" evidence="8">
    <location>
        <begin position="127"/>
        <end position="150"/>
    </location>
</feature>
<keyword evidence="5 8" id="KW-0812">Transmembrane</keyword>
<dbReference type="InterPro" id="IPR038770">
    <property type="entry name" value="Na+/solute_symporter_sf"/>
</dbReference>
<dbReference type="PANTHER" id="PTHR36838:SF3">
    <property type="entry name" value="TRANSPORTER AUXIN EFFLUX CARRIER EC FAMILY"/>
    <property type="match status" value="1"/>
</dbReference>
<protein>
    <recommendedName>
        <fullName evidence="11">Malonate transporter</fullName>
    </recommendedName>
</protein>
<dbReference type="EMBL" id="FMWG01000016">
    <property type="protein sequence ID" value="SCZ73156.1"/>
    <property type="molecule type" value="Genomic_DNA"/>
</dbReference>
<gene>
    <name evidence="9" type="ORF">SAMN04488118_11635</name>
</gene>
<dbReference type="InterPro" id="IPR004776">
    <property type="entry name" value="Mem_transp_PIN-like"/>
</dbReference>
<organism evidence="9 10">
    <name type="scientific">Epibacterium ulvae</name>
    <dbReference type="NCBI Taxonomy" id="1156985"/>
    <lineage>
        <taxon>Bacteria</taxon>
        <taxon>Pseudomonadati</taxon>
        <taxon>Pseudomonadota</taxon>
        <taxon>Alphaproteobacteria</taxon>
        <taxon>Rhodobacterales</taxon>
        <taxon>Roseobacteraceae</taxon>
        <taxon>Epibacterium</taxon>
    </lineage>
</organism>
<evidence type="ECO:0008006" key="11">
    <source>
        <dbReference type="Google" id="ProtNLM"/>
    </source>
</evidence>
<keyword evidence="4" id="KW-1003">Cell membrane</keyword>
<dbReference type="GO" id="GO:0005886">
    <property type="term" value="C:plasma membrane"/>
    <property type="evidence" value="ECO:0007669"/>
    <property type="project" value="UniProtKB-SubCell"/>
</dbReference>
<dbReference type="Pfam" id="PF03547">
    <property type="entry name" value="Mem_trans"/>
    <property type="match status" value="1"/>
</dbReference>
<evidence type="ECO:0000256" key="1">
    <source>
        <dbReference type="ARBA" id="ARBA00004651"/>
    </source>
</evidence>
<evidence type="ECO:0000256" key="7">
    <source>
        <dbReference type="ARBA" id="ARBA00023136"/>
    </source>
</evidence>
<feature type="transmembrane region" description="Helical" evidence="8">
    <location>
        <begin position="260"/>
        <end position="279"/>
    </location>
</feature>
<dbReference type="Proteomes" id="UP000198767">
    <property type="component" value="Unassembled WGS sequence"/>
</dbReference>
<evidence type="ECO:0000313" key="10">
    <source>
        <dbReference type="Proteomes" id="UP000198767"/>
    </source>
</evidence>
<feature type="transmembrane region" description="Helical" evidence="8">
    <location>
        <begin position="171"/>
        <end position="191"/>
    </location>
</feature>
<evidence type="ECO:0000256" key="8">
    <source>
        <dbReference type="SAM" id="Phobius"/>
    </source>
</evidence>
<dbReference type="AlphaFoldDB" id="A0A1G5RGN1"/>
<comment type="similarity">
    <text evidence="2">Belongs to the auxin efflux carrier (TC 2.A.69) family.</text>
</comment>
<feature type="transmembrane region" description="Helical" evidence="8">
    <location>
        <begin position="68"/>
        <end position="89"/>
    </location>
</feature>
<keyword evidence="6 8" id="KW-1133">Transmembrane helix</keyword>
<accession>A0A1G5RGN1</accession>
<sequence>MFQSLIDVILPIFLVVGSGYFTTKFNYISQSNVEGLMKFAQNFAIPLLLFNAISTLDLSASFNPALLSSFYSAAFLCFLIGIFGARLFFRRPWEDAIAIGFCCLFSNSLLLGLPITERAFGSDNLTGNYAIIAFHSPFCYAVGITTMEIVRNQGGSLLQTGKSVFKAMFQNVLILAILLGFVVNVSGLQIPTIGTEAINLITRAALPCALFALGGVLVQYKPEGDMRTILFVCFTSLMIHPALVWLFGSLQALPQDLFRSGVVNAAMATGFNGYIFANLYGKAKRVAASSVLFATGFSIFTVWFWLTLLGS</sequence>